<keyword evidence="1" id="KW-1188">Viral release from host cell</keyword>
<dbReference type="OrthoDB" id="9771580at2"/>
<dbReference type="Pfam" id="PF17289">
    <property type="entry name" value="Terminase_6C"/>
    <property type="match status" value="1"/>
</dbReference>
<evidence type="ECO:0000256" key="1">
    <source>
        <dbReference type="ARBA" id="ARBA00022612"/>
    </source>
</evidence>
<dbReference type="InterPro" id="IPR006517">
    <property type="entry name" value="Phage_terminase_lsu-like_C"/>
</dbReference>
<dbReference type="InterPro" id="IPR035421">
    <property type="entry name" value="Terminase_6C"/>
</dbReference>
<name>A0A261UDE2_9BORD</name>
<comment type="caution">
    <text evidence="3">The sequence shown here is derived from an EMBL/GenBank/DDBJ whole genome shotgun (WGS) entry which is preliminary data.</text>
</comment>
<sequence>MTSQTKNYLPSREEAARELLIRRRARTDVLTYAGAIEIPGKPLSEDDPDAELFQPVETRMAAHHRLVLAKLEETAARRHGRMMIFMPPGSAKSTYASVVFPSRYLGAAPSRQVILASYGDDLARKMGRRTRAIIKQARYRNIFGAGLVSDSNAAQEFGLSNGSQYMACGILSGITGNRAHGIIVDDPIKGREQANSETIRNKTWDAYEDDLKTRLIPGGWIVIIQTRWHEDDLAGRILPEDWKGESGRILCRDGNEWEVLCLQARCEVDNDPLGRARGEYLWPEWFDRQHWAQFEGNPRTWSALYQQLPTPLDGDLFKPDQIQVVDALPAGRIDWVRGWDFASTEGDGDFTAGPKLGRLPTGQFIIGDMVRGQWGPDRRDKALENTAALDGHQVRISIPQDPGQAGKTQVLYLTRGMPGYRMVSSPESGDKIVRAEPFAAQVNVGNVLMLRGDWNKALIDELRSFPNGKHDDQVDGLSRAFAELIVKRPMQINPEALKRA</sequence>
<evidence type="ECO:0000313" key="4">
    <source>
        <dbReference type="Proteomes" id="UP000215767"/>
    </source>
</evidence>
<reference evidence="4" key="1">
    <citation type="submission" date="2017-05" db="EMBL/GenBank/DDBJ databases">
        <title>Complete and WGS of Bordetella genogroups.</title>
        <authorList>
            <person name="Spilker T."/>
            <person name="Lipuma J."/>
        </authorList>
    </citation>
    <scope>NUCLEOTIDE SEQUENCE [LARGE SCALE GENOMIC DNA]</scope>
    <source>
        <strain evidence="4">AU8856</strain>
    </source>
</reference>
<evidence type="ECO:0000313" key="3">
    <source>
        <dbReference type="EMBL" id="OZI59934.1"/>
    </source>
</evidence>
<dbReference type="NCBIfam" id="TIGR01630">
    <property type="entry name" value="psiM2_ORF9"/>
    <property type="match status" value="1"/>
</dbReference>
<accession>A0A261UDE2</accession>
<organism evidence="3 4">
    <name type="scientific">Bordetella genomosp. 11</name>
    <dbReference type="NCBI Taxonomy" id="1416808"/>
    <lineage>
        <taxon>Bacteria</taxon>
        <taxon>Pseudomonadati</taxon>
        <taxon>Pseudomonadota</taxon>
        <taxon>Betaproteobacteria</taxon>
        <taxon>Burkholderiales</taxon>
        <taxon>Alcaligenaceae</taxon>
        <taxon>Bordetella</taxon>
    </lineage>
</organism>
<dbReference type="Proteomes" id="UP000215767">
    <property type="component" value="Unassembled WGS sequence"/>
</dbReference>
<dbReference type="Pfam" id="PF03237">
    <property type="entry name" value="Terminase_6N"/>
    <property type="match status" value="1"/>
</dbReference>
<dbReference type="AlphaFoldDB" id="A0A261UDE2"/>
<evidence type="ECO:0000259" key="2">
    <source>
        <dbReference type="Pfam" id="PF17289"/>
    </source>
</evidence>
<keyword evidence="4" id="KW-1185">Reference proteome</keyword>
<dbReference type="EMBL" id="NEVS01000004">
    <property type="protein sequence ID" value="OZI59934.1"/>
    <property type="molecule type" value="Genomic_DNA"/>
</dbReference>
<feature type="domain" description="Terminase large subunit gp17-like C-terminal" evidence="2">
    <location>
        <begin position="337"/>
        <end position="482"/>
    </location>
</feature>
<proteinExistence type="predicted"/>
<protein>
    <recommendedName>
        <fullName evidence="2">Terminase large subunit gp17-like C-terminal domain-containing protein</fullName>
    </recommendedName>
</protein>
<gene>
    <name evidence="3" type="ORF">CAL28_10630</name>
</gene>